<dbReference type="InterPro" id="IPR002469">
    <property type="entry name" value="Peptidase_S9B_N"/>
</dbReference>
<evidence type="ECO:0000259" key="2">
    <source>
        <dbReference type="Pfam" id="PF00930"/>
    </source>
</evidence>
<dbReference type="Pfam" id="PF00326">
    <property type="entry name" value="Peptidase_S9"/>
    <property type="match status" value="1"/>
</dbReference>
<comment type="caution">
    <text evidence="3">The sequence shown here is derived from an EMBL/GenBank/DDBJ whole genome shotgun (WGS) entry which is preliminary data.</text>
</comment>
<dbReference type="InterPro" id="IPR050278">
    <property type="entry name" value="Serine_Prot_S9B/DPPIV"/>
</dbReference>
<feature type="domain" description="Peptidase S9 prolyl oligopeptidase catalytic" evidence="1">
    <location>
        <begin position="571"/>
        <end position="746"/>
    </location>
</feature>
<dbReference type="Pfam" id="PF00930">
    <property type="entry name" value="DPPIV_N"/>
    <property type="match status" value="1"/>
</dbReference>
<reference evidence="3 4" key="1">
    <citation type="submission" date="2023-08" db="EMBL/GenBank/DDBJ databases">
        <title>Phytohabitans sansha sp. nov., isolated from marine sediment.</title>
        <authorList>
            <person name="Zhao Y."/>
            <person name="Yi K."/>
        </authorList>
    </citation>
    <scope>NUCLEOTIDE SEQUENCE [LARGE SCALE GENOMIC DNA]</scope>
    <source>
        <strain evidence="3 4">ZYX-F-186</strain>
    </source>
</reference>
<evidence type="ECO:0000313" key="3">
    <source>
        <dbReference type="EMBL" id="MDQ7909019.1"/>
    </source>
</evidence>
<protein>
    <submittedName>
        <fullName evidence="3">DPP IV N-terminal domain-containing protein</fullName>
    </submittedName>
</protein>
<dbReference type="RefSeq" id="WP_308716283.1">
    <property type="nucleotide sequence ID" value="NZ_JAVHUY010000036.1"/>
</dbReference>
<dbReference type="PANTHER" id="PTHR11731">
    <property type="entry name" value="PROTEASE FAMILY S9B,C DIPEPTIDYL-PEPTIDASE IV-RELATED"/>
    <property type="match status" value="1"/>
</dbReference>
<evidence type="ECO:0000313" key="4">
    <source>
        <dbReference type="Proteomes" id="UP001230908"/>
    </source>
</evidence>
<dbReference type="Gene3D" id="3.40.50.1820">
    <property type="entry name" value="alpha/beta hydrolase"/>
    <property type="match status" value="1"/>
</dbReference>
<sequence length="797" mass="87268">MTGNEPAWAERYGAVQRLADLDTLVLNPSVHPRWVSPSRFWYDRATRAGAEYRLVDAESGENTLIATHASVVAALGTALRRDLPPDAVILRSLDVDLDPLRLRFGYAGRSWHFDPATASLAQDAARPAPTWAVSPDGRRAISVRDHDLWVHDLVKGTEKRLTSDGAEDDAYGMGASRMRSVYDKYGLRAAPDGMWSPDSRLFFTLQTDEREVPELPATTYVPADGLRPTVHPNRTSMPGDAHVTEFRLFVLDPLTGAQFEPEHSRIPASRMSDTPFAAETVWWSADGGTAYFVDLERGERAAHVRAFDVAAGTTTTLFSETSEFALELSVSLYDPALIIPLAESGEVIWYSERTGRGHLYLYDLASGELVRALTQGDWQVRELLRVDPVRREVSFLAGGIDPAESPYVRKVCVAGLDDGRVRVVSGEPGDHRVWRPRSWDIAVLSRTTGADIGRISGFSPDGDYFVETVGDVDRLPRSVLRRRTGEEIAVLETAIGDGLPDDWRWPERVTVPAADGSFELHGLLFLPPDPDPTRSYPLVDLVYGSPQESLVPTAAFVDYPTACTFVEAAGYAALGAFCLVLDGRGTANRERAFRQASYGALQDVSNLDDHRATITALAARHPIDLDRVAITGFSGGGYLAALGALRHGDFFSVAVAASGNFDPRLFSHGFGERYQGPFDAAGYERAAAKTYAAGLRGHLMLIHGLEDFGVHPAQLFQFVQALIDENKDFDLVVLPSAGHEVTGYGMRRRLDYLVTHLFGSTPPQPVRMLDTRGIVMASEHADAELLASLHLAEGRIG</sequence>
<dbReference type="InterPro" id="IPR029058">
    <property type="entry name" value="AB_hydrolase_fold"/>
</dbReference>
<proteinExistence type="predicted"/>
<gene>
    <name evidence="3" type="ORF">RB614_31295</name>
</gene>
<keyword evidence="4" id="KW-1185">Reference proteome</keyword>
<dbReference type="SUPFAM" id="SSF82171">
    <property type="entry name" value="DPP6 N-terminal domain-like"/>
    <property type="match status" value="1"/>
</dbReference>
<organism evidence="3 4">
    <name type="scientific">Phytohabitans maris</name>
    <dbReference type="NCBI Taxonomy" id="3071409"/>
    <lineage>
        <taxon>Bacteria</taxon>
        <taxon>Bacillati</taxon>
        <taxon>Actinomycetota</taxon>
        <taxon>Actinomycetes</taxon>
        <taxon>Micromonosporales</taxon>
        <taxon>Micromonosporaceae</taxon>
    </lineage>
</organism>
<dbReference type="Gene3D" id="2.140.10.30">
    <property type="entry name" value="Dipeptidylpeptidase IV, N-terminal domain"/>
    <property type="match status" value="1"/>
</dbReference>
<dbReference type="Proteomes" id="UP001230908">
    <property type="component" value="Unassembled WGS sequence"/>
</dbReference>
<accession>A0ABU0ZPR3</accession>
<name>A0ABU0ZPR3_9ACTN</name>
<dbReference type="EMBL" id="JAVHUY010000036">
    <property type="protein sequence ID" value="MDQ7909019.1"/>
    <property type="molecule type" value="Genomic_DNA"/>
</dbReference>
<feature type="domain" description="Dipeptidylpeptidase IV N-terminal" evidence="2">
    <location>
        <begin position="103"/>
        <end position="431"/>
    </location>
</feature>
<dbReference type="PANTHER" id="PTHR11731:SF193">
    <property type="entry name" value="DIPEPTIDYL PEPTIDASE 9"/>
    <property type="match status" value="1"/>
</dbReference>
<dbReference type="InterPro" id="IPR001375">
    <property type="entry name" value="Peptidase_S9_cat"/>
</dbReference>
<evidence type="ECO:0000259" key="1">
    <source>
        <dbReference type="Pfam" id="PF00326"/>
    </source>
</evidence>
<dbReference type="SUPFAM" id="SSF53474">
    <property type="entry name" value="alpha/beta-Hydrolases"/>
    <property type="match status" value="1"/>
</dbReference>